<evidence type="ECO:0000313" key="2">
    <source>
        <dbReference type="Proteomes" id="UP000253934"/>
    </source>
</evidence>
<reference evidence="1" key="1">
    <citation type="submission" date="2018-04" db="EMBL/GenBank/DDBJ databases">
        <title>Draft genome sequence of the Candidatus Spirobacillus cienkowskii, a pathogen of freshwater Daphnia species, reconstructed from hemolymph metagenomic reads.</title>
        <authorList>
            <person name="Bresciani L."/>
            <person name="Lemos L.N."/>
            <person name="Wale N."/>
            <person name="Lin J.Y."/>
            <person name="Fernandes G.R."/>
            <person name="Duffy M.A."/>
            <person name="Rodrigues J.M."/>
        </authorList>
    </citation>
    <scope>NUCLEOTIDE SEQUENCE [LARGE SCALE GENOMIC DNA]</scope>
    <source>
        <strain evidence="1">Binning01</strain>
    </source>
</reference>
<keyword evidence="2" id="KW-1185">Reference proteome</keyword>
<accession>A0A369KWI9</accession>
<evidence type="ECO:0008006" key="3">
    <source>
        <dbReference type="Google" id="ProtNLM"/>
    </source>
</evidence>
<dbReference type="AlphaFoldDB" id="A0A369KWI9"/>
<protein>
    <recommendedName>
        <fullName evidence="3">Peptidase MA-like domain-containing protein</fullName>
    </recommendedName>
</protein>
<comment type="caution">
    <text evidence="1">The sequence shown here is derived from an EMBL/GenBank/DDBJ whole genome shotgun (WGS) entry which is preliminary data.</text>
</comment>
<dbReference type="Proteomes" id="UP000253934">
    <property type="component" value="Unassembled WGS sequence"/>
</dbReference>
<gene>
    <name evidence="1" type="ORF">DCC88_06725</name>
</gene>
<proteinExistence type="predicted"/>
<dbReference type="EMBL" id="QOVW01000067">
    <property type="protein sequence ID" value="RDB36074.1"/>
    <property type="molecule type" value="Genomic_DNA"/>
</dbReference>
<evidence type="ECO:0000313" key="1">
    <source>
        <dbReference type="EMBL" id="RDB36074.1"/>
    </source>
</evidence>
<name>A0A369KWI9_9BACT</name>
<organism evidence="1 2">
    <name type="scientific">Spirobacillus cienkowskii</name>
    <dbReference type="NCBI Taxonomy" id="495820"/>
    <lineage>
        <taxon>Bacteria</taxon>
        <taxon>Pseudomonadati</taxon>
        <taxon>Bdellovibrionota</taxon>
        <taxon>Oligoflexia</taxon>
        <taxon>Silvanigrellales</taxon>
        <taxon>Spirobacillus</taxon>
    </lineage>
</organism>
<sequence>MIFYKLLTCGLLLYSVNIFAVPLSFLLSESQNMPKAQWHQLESENFRIYYPKNAFDIAKYSLYAAESSYSYLSLLLGVYLPNDSISQLESQKDRSILASTDKFVYILGNRAEGSGFANPVTLNIEAQMLFSRKASFFQHELVHRLMYEHNQFKIGPLGRIWSLAMLPAWWIEGLAEYLTESIGTIETDALERHMALQSNWPSWDRLHSLYNADEDAILKGYVVSGRFLGWLLSKTKQKDLYEIHKNIFSKTITFPFYNAIDAWVFENFQKDSKQLYIEFQNEKRDFWKNYINGLPELAYENEQFSSGHDIIFPTIVFENKAIFSRLVSNYSVYSGSFYVKDFSEKSETRIPFNYIGSSIFSASSLTDGVILTAVLNKYDNFTMGHDVSIIKFKNKLSEISEKNIIDNQILKLSSKENPILIKQIFNYLDNNFFIVAVQNGNTLIYHYDYKKNNIKFLKKFLFPETVKFINNYSNLNLQKNCGSFILFKDFEKTAIDNICADGNYFNLVKENYFIIKDAYILKNGIIRILAKRDKLLSLIDYTPKKQSSFRLLISEIIDSIVPWDPDPEKFLGAWVYKDNKYFFKKIDIYKSTENYKNWLKDKDDSDFLKSTQEFNDFKPRFVEIFNNKKEYFLIKDQEIISNYLKLTQEKSESDYHNFLFKENETEAFQKIADYNNRFLFAYPYAMPYFLGGPTIGLFSIPYMDEMERYYFQLFAGYNFYLDSFNASLTYVNNEIFNGLNISLFAEPFFNGYYLVNKSDNGEIKRYKYYNYLNKVGVSFLARRFFRPLSSNFESSLSVYQLLPFNSNDNTPPSDIGAQNALIINAAGELSFDIFNTGFYLTKTKQKYENWLLWRTRMSLGASKSYSIGKTKNSLGQNIDNLDFYNLNTNINSSIALFEHRFSIIGGVSTTQGKSLLNIKEIYSPFQNYILGSTTSLNFVSYPIYSNGTFLSLKTGSWSYYSSLIYDFPIFSKFEKKFLISFIDNLKGFVSLNHGGVSLQNNLSSWDSITSANIGSSIRVDIKGVQFFPTIIYSQAISQENNWSLLFQFKFSNFL</sequence>